<feature type="transmembrane region" description="Helical" evidence="1">
    <location>
        <begin position="27"/>
        <end position="45"/>
    </location>
</feature>
<feature type="transmembrane region" description="Helical" evidence="1">
    <location>
        <begin position="98"/>
        <end position="118"/>
    </location>
</feature>
<feature type="transmembrane region" description="Helical" evidence="1">
    <location>
        <begin position="161"/>
        <end position="179"/>
    </location>
</feature>
<keyword evidence="1" id="KW-1133">Transmembrane helix</keyword>
<feature type="transmembrane region" description="Helical" evidence="1">
    <location>
        <begin position="185"/>
        <end position="203"/>
    </location>
</feature>
<keyword evidence="1" id="KW-0812">Transmembrane</keyword>
<feature type="transmembrane region" description="Helical" evidence="1">
    <location>
        <begin position="130"/>
        <end position="149"/>
    </location>
</feature>
<organism evidence="2 3">
    <name type="scientific">Sediminibacterium goheungense</name>
    <dbReference type="NCBI Taxonomy" id="1086393"/>
    <lineage>
        <taxon>Bacteria</taxon>
        <taxon>Pseudomonadati</taxon>
        <taxon>Bacteroidota</taxon>
        <taxon>Chitinophagia</taxon>
        <taxon>Chitinophagales</taxon>
        <taxon>Chitinophagaceae</taxon>
        <taxon>Sediminibacterium</taxon>
    </lineage>
</organism>
<gene>
    <name evidence="2" type="ORF">BC659_1744</name>
</gene>
<keyword evidence="3" id="KW-1185">Reference proteome</keyword>
<reference evidence="2 3" key="1">
    <citation type="submission" date="2019-03" db="EMBL/GenBank/DDBJ databases">
        <title>Genomic Encyclopedia of Archaeal and Bacterial Type Strains, Phase II (KMG-II): from individual species to whole genera.</title>
        <authorList>
            <person name="Goeker M."/>
        </authorList>
    </citation>
    <scope>NUCLEOTIDE SEQUENCE [LARGE SCALE GENOMIC DNA]</scope>
    <source>
        <strain evidence="2 3">DSM 28323</strain>
    </source>
</reference>
<evidence type="ECO:0000313" key="2">
    <source>
        <dbReference type="EMBL" id="TDO26438.1"/>
    </source>
</evidence>
<comment type="caution">
    <text evidence="2">The sequence shown here is derived from an EMBL/GenBank/DDBJ whole genome shotgun (WGS) entry which is preliminary data.</text>
</comment>
<proteinExistence type="predicted"/>
<keyword evidence="1" id="KW-0472">Membrane</keyword>
<evidence type="ECO:0000256" key="1">
    <source>
        <dbReference type="SAM" id="Phobius"/>
    </source>
</evidence>
<name>A0A4V3C4L2_9BACT</name>
<evidence type="ECO:0000313" key="3">
    <source>
        <dbReference type="Proteomes" id="UP000295741"/>
    </source>
</evidence>
<protein>
    <submittedName>
        <fullName evidence="2">Uncharacterized protein</fullName>
    </submittedName>
</protein>
<dbReference type="Proteomes" id="UP000295741">
    <property type="component" value="Unassembled WGS sequence"/>
</dbReference>
<feature type="transmembrane region" description="Helical" evidence="1">
    <location>
        <begin position="215"/>
        <end position="235"/>
    </location>
</feature>
<accession>A0A4V3C4L2</accession>
<sequence length="251" mass="29744">MPSGNRFYPGIAFISCMKSFLKKIQNFYFGYLFIALLPLSVLAFWKTYFSDLLKNGKSFDFYFHFHVIIAVTWLLMLIIQPVLFRLKKLRLHKLLGKISYILFPILLVSIVLLAHYRYRTLKDAEPLQLLIPFKDIIIALYGFLIAVYYRKRVFIHARGMLLTGIVFLEPVFVRIFSNYIAPWPYAMYLAMICIYTVLMLIIIGERHTKEGKWVFPPVFIFYIVVHLVILNHWQISFLRSFATWFSQLNLT</sequence>
<dbReference type="AlphaFoldDB" id="A0A4V3C4L2"/>
<feature type="transmembrane region" description="Helical" evidence="1">
    <location>
        <begin position="65"/>
        <end position="86"/>
    </location>
</feature>
<dbReference type="EMBL" id="SNWP01000011">
    <property type="protein sequence ID" value="TDO26438.1"/>
    <property type="molecule type" value="Genomic_DNA"/>
</dbReference>